<accession>A0A6I8TLN1</accession>
<organism evidence="1 2">
    <name type="scientific">Aedes aegypti</name>
    <name type="common">Yellowfever mosquito</name>
    <name type="synonym">Culex aegypti</name>
    <dbReference type="NCBI Taxonomy" id="7159"/>
    <lineage>
        <taxon>Eukaryota</taxon>
        <taxon>Metazoa</taxon>
        <taxon>Ecdysozoa</taxon>
        <taxon>Arthropoda</taxon>
        <taxon>Hexapoda</taxon>
        <taxon>Insecta</taxon>
        <taxon>Pterygota</taxon>
        <taxon>Neoptera</taxon>
        <taxon>Endopterygota</taxon>
        <taxon>Diptera</taxon>
        <taxon>Nematocera</taxon>
        <taxon>Culicoidea</taxon>
        <taxon>Culicidae</taxon>
        <taxon>Culicinae</taxon>
        <taxon>Aedini</taxon>
        <taxon>Aedes</taxon>
        <taxon>Stegomyia</taxon>
    </lineage>
</organism>
<dbReference type="Proteomes" id="UP000008820">
    <property type="component" value="Chromosome 1"/>
</dbReference>
<dbReference type="InParanoid" id="A0A6I8TLN1"/>
<evidence type="ECO:0000313" key="1">
    <source>
        <dbReference type="EnsemblMetazoa" id="AAEL020072-PA"/>
    </source>
</evidence>
<dbReference type="Pfam" id="PF07253">
    <property type="entry name" value="Gypsy"/>
    <property type="match status" value="1"/>
</dbReference>
<dbReference type="InterPro" id="IPR009882">
    <property type="entry name" value="Gypsy"/>
</dbReference>
<sequence length="516" mass="58486">MRLCFLILLIPHILCNNIEIHNVSNDPVVIVKIGEARIIEGYQKFVHAINITDIEQSISQIESHISTVNISHPELITLLKRKTDDLRNNIKQLKPRRKQKRWDALGRAWKWMSGSPDADDLRIITKGINEMVDNSNKQIKINDQVFDSLGNLTEITNKLINITEQNSKLSSEETQVLHLILNLDIINQEIASIQEAIIFAKLGTVNYKLLTTDEITQIDELLSNQGMHLDLLKEAINFAKVTIGTNNELLLYVVNIPKFYHPVYEVLKIEAILKNSQRIHLKGNIYLRNKNELLLQKTPCERLGNWSLCYQSDVEDISDDNCVSKLARGTESKCTYEHNPKHPSVTKISETTALLNDINTNLQTTCGISNRNLTGSFMIMYQNCSITIGEHTLTNNVIKTVNQRIFIPSTGLKVKEGGLERKFDIHTLHQVQHQHLNQLQHLKSATAANSWSLIGGFSFSTSIIIFIIIFVMFKFRSQGTFIQIDRSNTSPIEAPTATKDVQYYQPASTIPAGLTV</sequence>
<name>A0A6I8TLN1_AEDAE</name>
<evidence type="ECO:0000313" key="2">
    <source>
        <dbReference type="Proteomes" id="UP000008820"/>
    </source>
</evidence>
<dbReference type="OrthoDB" id="7761577at2759"/>
<dbReference type="AlphaFoldDB" id="A0A6I8TLN1"/>
<keyword evidence="2" id="KW-1185">Reference proteome</keyword>
<proteinExistence type="predicted"/>
<reference evidence="1 2" key="1">
    <citation type="submission" date="2017-06" db="EMBL/GenBank/DDBJ databases">
        <title>Aedes aegypti genome working group (AGWG) sequencing and assembly.</title>
        <authorList>
            <consortium name="Aedes aegypti Genome Working Group (AGWG)"/>
            <person name="Matthews B.J."/>
        </authorList>
    </citation>
    <scope>NUCLEOTIDE SEQUENCE [LARGE SCALE GENOMIC DNA]</scope>
    <source>
        <strain evidence="1 2">LVP_AGWG</strain>
    </source>
</reference>
<protein>
    <submittedName>
        <fullName evidence="1">Uncharacterized protein</fullName>
    </submittedName>
</protein>
<gene>
    <name evidence="1" type="primary">110674103</name>
</gene>
<reference evidence="1" key="2">
    <citation type="submission" date="2020-05" db="UniProtKB">
        <authorList>
            <consortium name="EnsemblMetazoa"/>
        </authorList>
    </citation>
    <scope>IDENTIFICATION</scope>
    <source>
        <strain evidence="1">LVP_AGWG</strain>
    </source>
</reference>
<dbReference type="EnsemblMetazoa" id="AAEL020072-RA">
    <property type="protein sequence ID" value="AAEL020072-PA"/>
    <property type="gene ID" value="AAEL020072"/>
</dbReference>